<keyword evidence="2" id="KW-0812">Transmembrane</keyword>
<comment type="caution">
    <text evidence="4">The sequence shown here is derived from an EMBL/GenBank/DDBJ whole genome shotgun (WGS) entry which is preliminary data.</text>
</comment>
<accession>A0AB73T995</accession>
<reference evidence="4 5" key="1">
    <citation type="submission" date="2018-05" db="EMBL/GenBank/DDBJ databases">
        <authorList>
            <person name="Goeker M."/>
            <person name="Huntemann M."/>
            <person name="Clum A."/>
            <person name="Pillay M."/>
            <person name="Palaniappan K."/>
            <person name="Varghese N."/>
            <person name="Mikhailova N."/>
            <person name="Stamatis D."/>
            <person name="Reddy T."/>
            <person name="Daum C."/>
            <person name="Shapiro N."/>
            <person name="Ivanova N."/>
            <person name="Kyrpides N."/>
            <person name="Woyke T."/>
        </authorList>
    </citation>
    <scope>NUCLEOTIDE SEQUENCE [LARGE SCALE GENOMIC DNA]</scope>
    <source>
        <strain evidence="4 5">DSM 26524</strain>
    </source>
</reference>
<feature type="transmembrane region" description="Helical" evidence="2">
    <location>
        <begin position="33"/>
        <end position="51"/>
    </location>
</feature>
<name>A0AB73T995_9FIRM</name>
<protein>
    <submittedName>
        <fullName evidence="4">BlaR1 peptidase M56</fullName>
    </submittedName>
</protein>
<proteinExistence type="predicted"/>
<dbReference type="Pfam" id="PF05569">
    <property type="entry name" value="Peptidase_M56"/>
    <property type="match status" value="1"/>
</dbReference>
<dbReference type="InterPro" id="IPR052173">
    <property type="entry name" value="Beta-lactam_resp_regulator"/>
</dbReference>
<evidence type="ECO:0000313" key="5">
    <source>
        <dbReference type="Proteomes" id="UP000245412"/>
    </source>
</evidence>
<dbReference type="PANTHER" id="PTHR34978:SF3">
    <property type="entry name" value="SLR0241 PROTEIN"/>
    <property type="match status" value="1"/>
</dbReference>
<feature type="transmembrane region" description="Helical" evidence="2">
    <location>
        <begin position="159"/>
        <end position="178"/>
    </location>
</feature>
<feature type="transmembrane region" description="Helical" evidence="2">
    <location>
        <begin position="263"/>
        <end position="283"/>
    </location>
</feature>
<evidence type="ECO:0000256" key="2">
    <source>
        <dbReference type="SAM" id="Phobius"/>
    </source>
</evidence>
<feature type="domain" description="Peptidase M56" evidence="3">
    <location>
        <begin position="186"/>
        <end position="345"/>
    </location>
</feature>
<dbReference type="RefSeq" id="WP_109625218.1">
    <property type="nucleotide sequence ID" value="NZ_JANKBI010000005.1"/>
</dbReference>
<keyword evidence="1" id="KW-0175">Coiled coil</keyword>
<sequence>MKLFLQMSLMAGILILLVTVIRAAAINRLPKRCFVWLWAIVILRLLIPVSVDVEIRGLSRDSAVFAARRAIEHIIPPEQAGAGLGDTGRGVTGQGSTRLADTVRAGRTEGVITVSGNTDGEKSMPEESGAGFSMKADDPAAGTDIQNKAGGFGIIWKRWGWSLILAAGSNICFVIYLIRYIRGYRLLLEAIPLKGEAWENMCSRGNGSKRIAFLVSDRIATPVTFGVLKPRIVLPKGMLAAGKEQLEYILQHEMVHIKRHDNLLIFAGGCAACIHWFNPLVWLMRALLVRDIEISCDEKVIAGLGSSQKAGYAISLIEAAGRTKGQPAMFSAFGKTAIQERIISIMKYKKTSIISISAAVLLTISSLTVFASAKEDSSVSYVTPVKTEAADEGQVKGSTLLKENVQENGTVQMKEGTQEKNETFLVEGSGTNAATLRENTNLIPVKESGTAEEAAALVEDYAGKLEALQEKMKTANTENGDYDKYKKEYDTMRNEYEAAVEDYILKDIAEAADEYGKYGLTYDEESGCFYLDGEPVRCIEDGACGGSMLKGYICRKENGTVDVSICRDENHNITGIEHCTAVNADTGKGHHSEKHDGEGWHISEHEHGHAYRIDNTIQELN</sequence>
<dbReference type="AlphaFoldDB" id="A0AB73T995"/>
<keyword evidence="2" id="KW-1133">Transmembrane helix</keyword>
<feature type="coiled-coil region" evidence="1">
    <location>
        <begin position="451"/>
        <end position="502"/>
    </location>
</feature>
<organism evidence="4 5">
    <name type="scientific">Murimonas intestini</name>
    <dbReference type="NCBI Taxonomy" id="1337051"/>
    <lineage>
        <taxon>Bacteria</taxon>
        <taxon>Bacillati</taxon>
        <taxon>Bacillota</taxon>
        <taxon>Clostridia</taxon>
        <taxon>Lachnospirales</taxon>
        <taxon>Lachnospiraceae</taxon>
        <taxon>Murimonas</taxon>
    </lineage>
</organism>
<dbReference type="EMBL" id="QGGY01000002">
    <property type="protein sequence ID" value="PWJ78291.1"/>
    <property type="molecule type" value="Genomic_DNA"/>
</dbReference>
<keyword evidence="5" id="KW-1185">Reference proteome</keyword>
<dbReference type="PANTHER" id="PTHR34978">
    <property type="entry name" value="POSSIBLE SENSOR-TRANSDUCER PROTEIN BLAR"/>
    <property type="match status" value="1"/>
</dbReference>
<dbReference type="InterPro" id="IPR008756">
    <property type="entry name" value="Peptidase_M56"/>
</dbReference>
<keyword evidence="2" id="KW-0472">Membrane</keyword>
<evidence type="ECO:0000259" key="3">
    <source>
        <dbReference type="Pfam" id="PF05569"/>
    </source>
</evidence>
<evidence type="ECO:0000256" key="1">
    <source>
        <dbReference type="SAM" id="Coils"/>
    </source>
</evidence>
<evidence type="ECO:0000313" key="4">
    <source>
        <dbReference type="EMBL" id="PWJ78291.1"/>
    </source>
</evidence>
<dbReference type="CDD" id="cd07341">
    <property type="entry name" value="M56_BlaR1_MecR1_like"/>
    <property type="match status" value="1"/>
</dbReference>
<gene>
    <name evidence="4" type="ORF">C7383_102428</name>
</gene>
<dbReference type="Proteomes" id="UP000245412">
    <property type="component" value="Unassembled WGS sequence"/>
</dbReference>